<keyword evidence="1" id="KW-0238">DNA-binding</keyword>
<dbReference type="InterPro" id="IPR001387">
    <property type="entry name" value="Cro/C1-type_HTH"/>
</dbReference>
<gene>
    <name evidence="3" type="ORF">HZY85_00070</name>
</gene>
<dbReference type="InterPro" id="IPR010982">
    <property type="entry name" value="Lambda_DNA-bd_dom_sf"/>
</dbReference>
<dbReference type="Proteomes" id="UP000531840">
    <property type="component" value="Unassembled WGS sequence"/>
</dbReference>
<dbReference type="PANTHER" id="PTHR46558">
    <property type="entry name" value="TRACRIPTIONAL REGULATORY PROTEIN-RELATED-RELATED"/>
    <property type="match status" value="1"/>
</dbReference>
<dbReference type="CDD" id="cd00093">
    <property type="entry name" value="HTH_XRE"/>
    <property type="match status" value="1"/>
</dbReference>
<evidence type="ECO:0000256" key="1">
    <source>
        <dbReference type="ARBA" id="ARBA00023125"/>
    </source>
</evidence>
<dbReference type="SUPFAM" id="SSF47413">
    <property type="entry name" value="lambda repressor-like DNA-binding domains"/>
    <property type="match status" value="1"/>
</dbReference>
<dbReference type="PANTHER" id="PTHR46558:SF4">
    <property type="entry name" value="DNA-BIDING PHAGE PROTEIN"/>
    <property type="match status" value="1"/>
</dbReference>
<sequence length="235" mass="27412">MKINIDKKAVGLRIKQLRLNKGYTLEEFGKLFGASKGNIQQWENGKSLPNKDRIKRISKLADITVNELLYGSVEEFVKNNYDDIVNKEFGSVAESILLTVNARTFSRYLSIVKDKHNLNIDSINDLDNFTNEIWDIINEYLMKWNKGEKFEEFSKNIVFEHYDKLLTFSEKSSLIYKSKNFLEEIIKTENLPNQDINIIQQTIKMIDKATDILIKNKLEVTEIPKDVEKKIINNN</sequence>
<accession>A0ABX2SWQ3</accession>
<comment type="caution">
    <text evidence="3">The sequence shown here is derived from an EMBL/GenBank/DDBJ whole genome shotgun (WGS) entry which is preliminary data.</text>
</comment>
<dbReference type="SMART" id="SM00530">
    <property type="entry name" value="HTH_XRE"/>
    <property type="match status" value="1"/>
</dbReference>
<reference evidence="3 4" key="1">
    <citation type="submission" date="2020-07" db="EMBL/GenBank/DDBJ databases">
        <title>MOT database genomes.</title>
        <authorList>
            <person name="Joseph S."/>
            <person name="Aduse-Opoku J."/>
            <person name="Hashim A."/>
            <person name="Wade W."/>
            <person name="Curtis M."/>
        </authorList>
    </citation>
    <scope>NUCLEOTIDE SEQUENCE [LARGE SCALE GENOMIC DNA]</scope>
    <source>
        <strain evidence="3 4">CIP 106318</strain>
    </source>
</reference>
<name>A0ABX2SWQ3_9BACL</name>
<protein>
    <submittedName>
        <fullName evidence="3">Helix-turn-helix transcriptional regulator</fullName>
    </submittedName>
</protein>
<evidence type="ECO:0000313" key="4">
    <source>
        <dbReference type="Proteomes" id="UP000531840"/>
    </source>
</evidence>
<dbReference type="Gene3D" id="1.10.260.40">
    <property type="entry name" value="lambda repressor-like DNA-binding domains"/>
    <property type="match status" value="1"/>
</dbReference>
<proteinExistence type="predicted"/>
<keyword evidence="4" id="KW-1185">Reference proteome</keyword>
<organism evidence="3 4">
    <name type="scientific">Gemelliphila palaticanis</name>
    <dbReference type="NCBI Taxonomy" id="81950"/>
    <lineage>
        <taxon>Bacteria</taxon>
        <taxon>Bacillati</taxon>
        <taxon>Bacillota</taxon>
        <taxon>Bacilli</taxon>
        <taxon>Bacillales</taxon>
        <taxon>Gemellaceae</taxon>
        <taxon>Gemelliphila</taxon>
    </lineage>
</organism>
<dbReference type="EMBL" id="JACBYF010000001">
    <property type="protein sequence ID" value="NYS46596.1"/>
    <property type="molecule type" value="Genomic_DNA"/>
</dbReference>
<dbReference type="PROSITE" id="PS50943">
    <property type="entry name" value="HTH_CROC1"/>
    <property type="match status" value="1"/>
</dbReference>
<evidence type="ECO:0000313" key="3">
    <source>
        <dbReference type="EMBL" id="NYS46596.1"/>
    </source>
</evidence>
<dbReference type="RefSeq" id="WP_179939605.1">
    <property type="nucleotide sequence ID" value="NZ_JACBYF010000001.1"/>
</dbReference>
<feature type="domain" description="HTH cro/C1-type" evidence="2">
    <location>
        <begin position="14"/>
        <end position="68"/>
    </location>
</feature>
<evidence type="ECO:0000259" key="2">
    <source>
        <dbReference type="PROSITE" id="PS50943"/>
    </source>
</evidence>
<dbReference type="Pfam" id="PF01381">
    <property type="entry name" value="HTH_3"/>
    <property type="match status" value="1"/>
</dbReference>